<dbReference type="InterPro" id="IPR001077">
    <property type="entry name" value="COMT_C"/>
</dbReference>
<dbReference type="InterPro" id="IPR029063">
    <property type="entry name" value="SAM-dependent_MTases_sf"/>
</dbReference>
<keyword evidence="2" id="KW-0808">Transferase</keyword>
<evidence type="ECO:0000259" key="4">
    <source>
        <dbReference type="Pfam" id="PF00891"/>
    </source>
</evidence>
<dbReference type="PROSITE" id="PS51683">
    <property type="entry name" value="SAM_OMT_II"/>
    <property type="match status" value="1"/>
</dbReference>
<sequence length="476" mass="52245">MASSKSPLRLLVELISTNVEALESKLSSQNLQFPLLADPYDPHNPVERLLSEDPAMLEATSVVVAAASQLVAMVRSPVQTMMEGSLLFHLPSCIRAAIESNMVEIIRDSGPQGIHANEISEMNDTDPVKAARIPRLLANHHIFTEIRPDVFAPNRLSSILDSGKSVAELKQSPSSRYVASDKAGIPALVLMHTDEAFKGSAYLTEAFLSPKTAHSTRAVDSPWNYAFGTDTFLFDWYDRPENELLKTRFSFAMACSTKLEPPKAILAGFQWSELSRGAVVVDVGGGVGSAARVIAEATPHIELVVQDRWSVIEDAQQYWAGVAPDLIASGRVKLEAHNFLTPQPIHNAAVFLLRWIMHDWSDAQAVSILRHLRDAATSDTKLVVVDIILPYTCNDPEITNRIPGAERPLPPAPLLRNMGAASNMMYWLDFQMFVLGNSQERTLGHFVSLAAQSGWRVEQVHHIAGSSLGQYVSVPI</sequence>
<comment type="caution">
    <text evidence="5">The sequence shown here is derived from an EMBL/GenBank/DDBJ whole genome shotgun (WGS) entry which is preliminary data.</text>
</comment>
<dbReference type="InterPro" id="IPR036390">
    <property type="entry name" value="WH_DNA-bd_sf"/>
</dbReference>
<name>A0AAW0AGA4_9AGAR</name>
<gene>
    <name evidence="5" type="ORF">R3P38DRAFT_2644559</name>
</gene>
<organism evidence="5 6">
    <name type="scientific">Favolaschia claudopus</name>
    <dbReference type="NCBI Taxonomy" id="2862362"/>
    <lineage>
        <taxon>Eukaryota</taxon>
        <taxon>Fungi</taxon>
        <taxon>Dikarya</taxon>
        <taxon>Basidiomycota</taxon>
        <taxon>Agaricomycotina</taxon>
        <taxon>Agaricomycetes</taxon>
        <taxon>Agaricomycetidae</taxon>
        <taxon>Agaricales</taxon>
        <taxon>Marasmiineae</taxon>
        <taxon>Mycenaceae</taxon>
        <taxon>Favolaschia</taxon>
    </lineage>
</organism>
<dbReference type="SUPFAM" id="SSF46785">
    <property type="entry name" value="Winged helix' DNA-binding domain"/>
    <property type="match status" value="1"/>
</dbReference>
<dbReference type="SUPFAM" id="SSF53335">
    <property type="entry name" value="S-adenosyl-L-methionine-dependent methyltransferases"/>
    <property type="match status" value="1"/>
</dbReference>
<keyword evidence="1" id="KW-0489">Methyltransferase</keyword>
<feature type="domain" description="O-methyltransferase C-terminal" evidence="4">
    <location>
        <begin position="220"/>
        <end position="397"/>
    </location>
</feature>
<dbReference type="AlphaFoldDB" id="A0AAW0AGA4"/>
<evidence type="ECO:0000256" key="3">
    <source>
        <dbReference type="ARBA" id="ARBA00022691"/>
    </source>
</evidence>
<evidence type="ECO:0000313" key="5">
    <source>
        <dbReference type="EMBL" id="KAK7007889.1"/>
    </source>
</evidence>
<dbReference type="GO" id="GO:0008171">
    <property type="term" value="F:O-methyltransferase activity"/>
    <property type="evidence" value="ECO:0007669"/>
    <property type="project" value="InterPro"/>
</dbReference>
<proteinExistence type="predicted"/>
<dbReference type="PANTHER" id="PTHR43712:SF2">
    <property type="entry name" value="O-METHYLTRANSFERASE CICE"/>
    <property type="match status" value="1"/>
</dbReference>
<dbReference type="EMBL" id="JAWWNJ010000069">
    <property type="protein sequence ID" value="KAK7007889.1"/>
    <property type="molecule type" value="Genomic_DNA"/>
</dbReference>
<dbReference type="GO" id="GO:0032259">
    <property type="term" value="P:methylation"/>
    <property type="evidence" value="ECO:0007669"/>
    <property type="project" value="UniProtKB-KW"/>
</dbReference>
<dbReference type="InterPro" id="IPR036388">
    <property type="entry name" value="WH-like_DNA-bd_sf"/>
</dbReference>
<evidence type="ECO:0000256" key="1">
    <source>
        <dbReference type="ARBA" id="ARBA00022603"/>
    </source>
</evidence>
<dbReference type="Gene3D" id="1.10.10.10">
    <property type="entry name" value="Winged helix-like DNA-binding domain superfamily/Winged helix DNA-binding domain"/>
    <property type="match status" value="1"/>
</dbReference>
<evidence type="ECO:0000313" key="6">
    <source>
        <dbReference type="Proteomes" id="UP001362999"/>
    </source>
</evidence>
<dbReference type="Proteomes" id="UP001362999">
    <property type="component" value="Unassembled WGS sequence"/>
</dbReference>
<dbReference type="PANTHER" id="PTHR43712">
    <property type="entry name" value="PUTATIVE (AFU_ORTHOLOGUE AFUA_4G14580)-RELATED"/>
    <property type="match status" value="1"/>
</dbReference>
<dbReference type="InterPro" id="IPR016461">
    <property type="entry name" value="COMT-like"/>
</dbReference>
<protein>
    <submittedName>
        <fullName evidence="5">O-methyltransferase</fullName>
    </submittedName>
</protein>
<keyword evidence="6" id="KW-1185">Reference proteome</keyword>
<evidence type="ECO:0000256" key="2">
    <source>
        <dbReference type="ARBA" id="ARBA00022679"/>
    </source>
</evidence>
<dbReference type="Gene3D" id="3.40.50.150">
    <property type="entry name" value="Vaccinia Virus protein VP39"/>
    <property type="match status" value="1"/>
</dbReference>
<dbReference type="Pfam" id="PF00891">
    <property type="entry name" value="Methyltransf_2"/>
    <property type="match status" value="1"/>
</dbReference>
<keyword evidence="3" id="KW-0949">S-adenosyl-L-methionine</keyword>
<reference evidence="5 6" key="1">
    <citation type="journal article" date="2024" name="J Genomics">
        <title>Draft genome sequencing and assembly of Favolaschia claudopus CIRM-BRFM 2984 isolated from oak limbs.</title>
        <authorList>
            <person name="Navarro D."/>
            <person name="Drula E."/>
            <person name="Chaduli D."/>
            <person name="Cazenave R."/>
            <person name="Ahrendt S."/>
            <person name="Wang J."/>
            <person name="Lipzen A."/>
            <person name="Daum C."/>
            <person name="Barry K."/>
            <person name="Grigoriev I.V."/>
            <person name="Favel A."/>
            <person name="Rosso M.N."/>
            <person name="Martin F."/>
        </authorList>
    </citation>
    <scope>NUCLEOTIDE SEQUENCE [LARGE SCALE GENOMIC DNA]</scope>
    <source>
        <strain evidence="5 6">CIRM-BRFM 2984</strain>
    </source>
</reference>
<accession>A0AAW0AGA4</accession>